<keyword evidence="5" id="KW-1185">Reference proteome</keyword>
<evidence type="ECO:0000313" key="5">
    <source>
        <dbReference type="Proteomes" id="UP000027195"/>
    </source>
</evidence>
<dbReference type="OrthoDB" id="2550922at2759"/>
<dbReference type="FunCoup" id="A0A067MV07">
    <property type="interactions" value="12"/>
</dbReference>
<dbReference type="STRING" id="930990.A0A067MV07"/>
<gene>
    <name evidence="4" type="ORF">BOTBODRAFT_131148</name>
</gene>
<evidence type="ECO:0000313" key="4">
    <source>
        <dbReference type="EMBL" id="KDQ15371.1"/>
    </source>
</evidence>
<organism evidence="4 5">
    <name type="scientific">Botryobasidium botryosum (strain FD-172 SS1)</name>
    <dbReference type="NCBI Taxonomy" id="930990"/>
    <lineage>
        <taxon>Eukaryota</taxon>
        <taxon>Fungi</taxon>
        <taxon>Dikarya</taxon>
        <taxon>Basidiomycota</taxon>
        <taxon>Agaricomycotina</taxon>
        <taxon>Agaricomycetes</taxon>
        <taxon>Cantharellales</taxon>
        <taxon>Botryobasidiaceae</taxon>
        <taxon>Botryobasidium</taxon>
    </lineage>
</organism>
<accession>A0A067MV07</accession>
<evidence type="ECO:0000256" key="1">
    <source>
        <dbReference type="ARBA" id="ARBA00022988"/>
    </source>
</evidence>
<dbReference type="Gene3D" id="1.10.4190.10">
    <property type="entry name" value="Urease accessory protein UreF"/>
    <property type="match status" value="1"/>
</dbReference>
<proteinExistence type="inferred from homology"/>
<evidence type="ECO:0000256" key="2">
    <source>
        <dbReference type="ARBA" id="ARBA00023186"/>
    </source>
</evidence>
<reference evidence="5" key="1">
    <citation type="journal article" date="2014" name="Proc. Natl. Acad. Sci. U.S.A.">
        <title>Extensive sampling of basidiomycete genomes demonstrates inadequacy of the white-rot/brown-rot paradigm for wood decay fungi.</title>
        <authorList>
            <person name="Riley R."/>
            <person name="Salamov A.A."/>
            <person name="Brown D.W."/>
            <person name="Nagy L.G."/>
            <person name="Floudas D."/>
            <person name="Held B.W."/>
            <person name="Levasseur A."/>
            <person name="Lombard V."/>
            <person name="Morin E."/>
            <person name="Otillar R."/>
            <person name="Lindquist E.A."/>
            <person name="Sun H."/>
            <person name="LaButti K.M."/>
            <person name="Schmutz J."/>
            <person name="Jabbour D."/>
            <person name="Luo H."/>
            <person name="Baker S.E."/>
            <person name="Pisabarro A.G."/>
            <person name="Walton J.D."/>
            <person name="Blanchette R.A."/>
            <person name="Henrissat B."/>
            <person name="Martin F."/>
            <person name="Cullen D."/>
            <person name="Hibbett D.S."/>
            <person name="Grigoriev I.V."/>
        </authorList>
    </citation>
    <scope>NUCLEOTIDE SEQUENCE [LARGE SCALE GENOMIC DNA]</scope>
    <source>
        <strain evidence="5">FD-172 SS1</strain>
    </source>
</reference>
<protein>
    <recommendedName>
        <fullName evidence="6">Urease accessory protein UreF</fullName>
    </recommendedName>
</protein>
<dbReference type="EMBL" id="KL198032">
    <property type="protein sequence ID" value="KDQ15371.1"/>
    <property type="molecule type" value="Genomic_DNA"/>
</dbReference>
<dbReference type="GO" id="GO:0016151">
    <property type="term" value="F:nickel cation binding"/>
    <property type="evidence" value="ECO:0007669"/>
    <property type="project" value="InterPro"/>
</dbReference>
<dbReference type="InterPro" id="IPR002639">
    <property type="entry name" value="UreF"/>
</dbReference>
<dbReference type="HOGENOM" id="CLU_049215_0_1_1"/>
<dbReference type="Proteomes" id="UP000027195">
    <property type="component" value="Unassembled WGS sequence"/>
</dbReference>
<sequence>MESSTEAYLLLLLSDGNLPTGSFVASSGLESLVKHGHFSRSWNERDATINFIRDSLQSNAHSTLPFISHAHGIVTGYLSGEGTLESALDEIKRVEALYESMTLNHVTRRASKAQGVALLTLFSKGFAQPSWVTTLQPESAKERRPEEVVDAFKTMVRRGDTHGHLPTCWAVLTASLGLSLSRSQHLHLFLHARAVLSASIRLNTMGPYAAQQLLLHVVRPLVDATLAECQDLRIPPHFDKPTNEDDDGPATTWPLGEILAARHDLQHSRIFNS</sequence>
<dbReference type="PIRSF" id="PIRSF009467">
    <property type="entry name" value="Ureas_acces_UreF"/>
    <property type="match status" value="1"/>
</dbReference>
<keyword evidence="1" id="KW-0996">Nickel insertion</keyword>
<comment type="similarity">
    <text evidence="3">Belongs to the UreF family.</text>
</comment>
<evidence type="ECO:0000256" key="3">
    <source>
        <dbReference type="ARBA" id="ARBA00046339"/>
    </source>
</evidence>
<keyword evidence="2" id="KW-0143">Chaperone</keyword>
<dbReference type="InterPro" id="IPR038277">
    <property type="entry name" value="UreF_sf"/>
</dbReference>
<dbReference type="InParanoid" id="A0A067MV07"/>
<dbReference type="AlphaFoldDB" id="A0A067MV07"/>
<dbReference type="Pfam" id="PF01730">
    <property type="entry name" value="UreF"/>
    <property type="match status" value="1"/>
</dbReference>
<dbReference type="PANTHER" id="PTHR33620">
    <property type="entry name" value="UREASE ACCESSORY PROTEIN F"/>
    <property type="match status" value="1"/>
</dbReference>
<evidence type="ECO:0008006" key="6">
    <source>
        <dbReference type="Google" id="ProtNLM"/>
    </source>
</evidence>
<dbReference type="PANTHER" id="PTHR33620:SF1">
    <property type="entry name" value="UREASE ACCESSORY PROTEIN F"/>
    <property type="match status" value="1"/>
</dbReference>
<name>A0A067MV07_BOTB1</name>